<evidence type="ECO:0000256" key="1">
    <source>
        <dbReference type="SAM" id="MobiDB-lite"/>
    </source>
</evidence>
<evidence type="ECO:0000313" key="2">
    <source>
        <dbReference type="EMBL" id="KZV46551.1"/>
    </source>
</evidence>
<proteinExistence type="predicted"/>
<protein>
    <submittedName>
        <fullName evidence="2">UBX domain-containing protein 6-like</fullName>
    </submittedName>
</protein>
<gene>
    <name evidence="2" type="ORF">F511_42200</name>
</gene>
<dbReference type="AlphaFoldDB" id="A0A2Z7CHL6"/>
<name>A0A2Z7CHL6_9LAMI</name>
<organism evidence="2 3">
    <name type="scientific">Dorcoceras hygrometricum</name>
    <dbReference type="NCBI Taxonomy" id="472368"/>
    <lineage>
        <taxon>Eukaryota</taxon>
        <taxon>Viridiplantae</taxon>
        <taxon>Streptophyta</taxon>
        <taxon>Embryophyta</taxon>
        <taxon>Tracheophyta</taxon>
        <taxon>Spermatophyta</taxon>
        <taxon>Magnoliopsida</taxon>
        <taxon>eudicotyledons</taxon>
        <taxon>Gunneridae</taxon>
        <taxon>Pentapetalae</taxon>
        <taxon>asterids</taxon>
        <taxon>lamiids</taxon>
        <taxon>Lamiales</taxon>
        <taxon>Gesneriaceae</taxon>
        <taxon>Didymocarpoideae</taxon>
        <taxon>Trichosporeae</taxon>
        <taxon>Loxocarpinae</taxon>
        <taxon>Dorcoceras</taxon>
    </lineage>
</organism>
<dbReference type="Proteomes" id="UP000250235">
    <property type="component" value="Unassembled WGS sequence"/>
</dbReference>
<sequence length="282" mass="31995">MLPAPSAAGRATKLRYGRASPRDAWRTAAPITAHSPALLFDHRATISARPGDIDRASCAAITRRLEVRRVLPGTLKMSSLEVRLLRIARDEVELASSGGPWYEVKASTLRECDIPQVMDKSRMSSWFKVIVPDVEDRAHHPPSSFQTFYINQVDMSRRDNKVSGGEKGQTKGTLSCRRSPGKGNNADYNNDAVLLSAWRMIIRIVSVKQLRDFDIKKLSPIIIHVWRGTPVRRSTYTLPRKWSTQHRVIRSDHEHRAAQREKQITGVNWNISEIELRTKVIE</sequence>
<evidence type="ECO:0000313" key="3">
    <source>
        <dbReference type="Proteomes" id="UP000250235"/>
    </source>
</evidence>
<reference evidence="2 3" key="1">
    <citation type="journal article" date="2015" name="Proc. Natl. Acad. Sci. U.S.A.">
        <title>The resurrection genome of Boea hygrometrica: A blueprint for survival of dehydration.</title>
        <authorList>
            <person name="Xiao L."/>
            <person name="Yang G."/>
            <person name="Zhang L."/>
            <person name="Yang X."/>
            <person name="Zhao S."/>
            <person name="Ji Z."/>
            <person name="Zhou Q."/>
            <person name="Hu M."/>
            <person name="Wang Y."/>
            <person name="Chen M."/>
            <person name="Xu Y."/>
            <person name="Jin H."/>
            <person name="Xiao X."/>
            <person name="Hu G."/>
            <person name="Bao F."/>
            <person name="Hu Y."/>
            <person name="Wan P."/>
            <person name="Li L."/>
            <person name="Deng X."/>
            <person name="Kuang T."/>
            <person name="Xiang C."/>
            <person name="Zhu J.K."/>
            <person name="Oliver M.J."/>
            <person name="He Y."/>
        </authorList>
    </citation>
    <scope>NUCLEOTIDE SEQUENCE [LARGE SCALE GENOMIC DNA]</scope>
    <source>
        <strain evidence="3">cv. XS01</strain>
    </source>
</reference>
<feature type="region of interest" description="Disordered" evidence="1">
    <location>
        <begin position="159"/>
        <end position="182"/>
    </location>
</feature>
<dbReference type="EMBL" id="KQ995561">
    <property type="protein sequence ID" value="KZV46551.1"/>
    <property type="molecule type" value="Genomic_DNA"/>
</dbReference>
<dbReference type="OrthoDB" id="1839207at2759"/>
<keyword evidence="3" id="KW-1185">Reference proteome</keyword>
<accession>A0A2Z7CHL6</accession>